<feature type="region of interest" description="Disordered" evidence="1">
    <location>
        <begin position="77"/>
        <end position="117"/>
    </location>
</feature>
<dbReference type="Proteomes" id="UP000821853">
    <property type="component" value="Unassembled WGS sequence"/>
</dbReference>
<dbReference type="VEuPathDB" id="VectorBase:HLOH_051025"/>
<keyword evidence="3" id="KW-1185">Reference proteome</keyword>
<comment type="caution">
    <text evidence="2">The sequence shown here is derived from an EMBL/GenBank/DDBJ whole genome shotgun (WGS) entry which is preliminary data.</text>
</comment>
<evidence type="ECO:0000256" key="1">
    <source>
        <dbReference type="SAM" id="MobiDB-lite"/>
    </source>
</evidence>
<gene>
    <name evidence="2" type="ORF">HPB48_025603</name>
</gene>
<feature type="compositionally biased region" description="Low complexity" evidence="1">
    <location>
        <begin position="347"/>
        <end position="358"/>
    </location>
</feature>
<sequence>MTKEEAQAVARAEQQTTVPGESERWLECTETLRGWQPQQRGGGGSNNSPFPSRLSFFFRSALPLLLPCHRCQWRRRLPPPRSSQAARARAPGETPECGNAKSARFSHGRPGLKGEEASGDAGARIVDLKYKCVVRWNGNRLPLLRRRPRSSRGACARTRRKKRQGGVCVGARARARRALLFGRRRPFPLLLLHRGPERRNSSGQRCCRRRCSWRRLSGRRAACVAGWRDARDSVPTLDASRRLAPHPPPRKGGTSNRSRPGRGHARRPRRESRRRAAYLRQKGALCIPLPSALGARAPRGSRPPRRSCRRREFVAAVVVLWRARFELDLKVTSSSARMVASPPPPLLSSVPPQQQQQQRYGLPPAPLSPLLPAPSTPTIMSTAGVPAPERPTPSRASEIRRVSCPCRRRLLRAREMRRPAPSVAVTRARSADDGHRSIDEWADEPARVVGPILHLLLFFLSFLASG</sequence>
<feature type="compositionally biased region" description="Low complexity" evidence="1">
    <location>
        <begin position="82"/>
        <end position="91"/>
    </location>
</feature>
<organism evidence="2 3">
    <name type="scientific">Haemaphysalis longicornis</name>
    <name type="common">Bush tick</name>
    <dbReference type="NCBI Taxonomy" id="44386"/>
    <lineage>
        <taxon>Eukaryota</taxon>
        <taxon>Metazoa</taxon>
        <taxon>Ecdysozoa</taxon>
        <taxon>Arthropoda</taxon>
        <taxon>Chelicerata</taxon>
        <taxon>Arachnida</taxon>
        <taxon>Acari</taxon>
        <taxon>Parasitiformes</taxon>
        <taxon>Ixodida</taxon>
        <taxon>Ixodoidea</taxon>
        <taxon>Ixodidae</taxon>
        <taxon>Haemaphysalinae</taxon>
        <taxon>Haemaphysalis</taxon>
    </lineage>
</organism>
<feature type="region of interest" description="Disordered" evidence="1">
    <location>
        <begin position="1"/>
        <end position="23"/>
    </location>
</feature>
<feature type="compositionally biased region" description="Basic residues" evidence="1">
    <location>
        <begin position="259"/>
        <end position="275"/>
    </location>
</feature>
<dbReference type="EMBL" id="JABSTR010001252">
    <property type="protein sequence ID" value="KAH9383833.1"/>
    <property type="molecule type" value="Genomic_DNA"/>
</dbReference>
<feature type="compositionally biased region" description="Pro residues" evidence="1">
    <location>
        <begin position="363"/>
        <end position="375"/>
    </location>
</feature>
<evidence type="ECO:0000313" key="3">
    <source>
        <dbReference type="Proteomes" id="UP000821853"/>
    </source>
</evidence>
<name>A0A9J6HA05_HAELO</name>
<feature type="region of interest" description="Disordered" evidence="1">
    <location>
        <begin position="334"/>
        <end position="398"/>
    </location>
</feature>
<protein>
    <submittedName>
        <fullName evidence="2">Uncharacterized protein</fullName>
    </submittedName>
</protein>
<dbReference type="AlphaFoldDB" id="A0A9J6HA05"/>
<feature type="region of interest" description="Disordered" evidence="1">
    <location>
        <begin position="236"/>
        <end position="275"/>
    </location>
</feature>
<evidence type="ECO:0000313" key="2">
    <source>
        <dbReference type="EMBL" id="KAH9383833.1"/>
    </source>
</evidence>
<proteinExistence type="predicted"/>
<accession>A0A9J6HA05</accession>
<reference evidence="2 3" key="1">
    <citation type="journal article" date="2020" name="Cell">
        <title>Large-Scale Comparative Analyses of Tick Genomes Elucidate Their Genetic Diversity and Vector Capacities.</title>
        <authorList>
            <consortium name="Tick Genome and Microbiome Consortium (TIGMIC)"/>
            <person name="Jia N."/>
            <person name="Wang J."/>
            <person name="Shi W."/>
            <person name="Du L."/>
            <person name="Sun Y."/>
            <person name="Zhan W."/>
            <person name="Jiang J.F."/>
            <person name="Wang Q."/>
            <person name="Zhang B."/>
            <person name="Ji P."/>
            <person name="Bell-Sakyi L."/>
            <person name="Cui X.M."/>
            <person name="Yuan T.T."/>
            <person name="Jiang B.G."/>
            <person name="Yang W.F."/>
            <person name="Lam T.T."/>
            <person name="Chang Q.C."/>
            <person name="Ding S.J."/>
            <person name="Wang X.J."/>
            <person name="Zhu J.G."/>
            <person name="Ruan X.D."/>
            <person name="Zhao L."/>
            <person name="Wei J.T."/>
            <person name="Ye R.Z."/>
            <person name="Que T.C."/>
            <person name="Du C.H."/>
            <person name="Zhou Y.H."/>
            <person name="Cheng J.X."/>
            <person name="Dai P.F."/>
            <person name="Guo W.B."/>
            <person name="Han X.H."/>
            <person name="Huang E.J."/>
            <person name="Li L.F."/>
            <person name="Wei W."/>
            <person name="Gao Y.C."/>
            <person name="Liu J.Z."/>
            <person name="Shao H.Z."/>
            <person name="Wang X."/>
            <person name="Wang C.C."/>
            <person name="Yang T.C."/>
            <person name="Huo Q.B."/>
            <person name="Li W."/>
            <person name="Chen H.Y."/>
            <person name="Chen S.E."/>
            <person name="Zhou L.G."/>
            <person name="Ni X.B."/>
            <person name="Tian J.H."/>
            <person name="Sheng Y."/>
            <person name="Liu T."/>
            <person name="Pan Y.S."/>
            <person name="Xia L.Y."/>
            <person name="Li J."/>
            <person name="Zhao F."/>
            <person name="Cao W.C."/>
        </authorList>
    </citation>
    <scope>NUCLEOTIDE SEQUENCE [LARGE SCALE GENOMIC DNA]</scope>
    <source>
        <strain evidence="2">HaeL-2018</strain>
    </source>
</reference>